<evidence type="ECO:0000313" key="4">
    <source>
        <dbReference type="Proteomes" id="UP001596208"/>
    </source>
</evidence>
<sequence length="264" mass="28872">MEPNDTISGSPDDEPASAPGRPRPRGRTTLLIAAAALLGISGGTAVGYGVQAERPPTPLPALSQTELAYPAKALPADKAPAPLPASQDRQVRTDGDLRELLIERPAGWIEDEEADWLDDGWMSVGSLARDFDFEADMFEYLLESDVRRIAGASWKKGDDREAKIRLVQFSSGVKNAAAEFADAQRSYMSGTETGAGNEGDPVKGSGEGRYYVYDVDRQPGFLPYYRARAVMHRGDIMIEINLFDTRPVSKADIRTLAERQLERL</sequence>
<proteinExistence type="predicted"/>
<evidence type="ECO:0000313" key="3">
    <source>
        <dbReference type="EMBL" id="MFC5170062.1"/>
    </source>
</evidence>
<feature type="transmembrane region" description="Helical" evidence="2">
    <location>
        <begin position="30"/>
        <end position="50"/>
    </location>
</feature>
<evidence type="ECO:0000256" key="2">
    <source>
        <dbReference type="SAM" id="Phobius"/>
    </source>
</evidence>
<dbReference type="EMBL" id="JBHSKI010000001">
    <property type="protein sequence ID" value="MFC5170062.1"/>
    <property type="molecule type" value="Genomic_DNA"/>
</dbReference>
<reference evidence="4" key="1">
    <citation type="journal article" date="2019" name="Int. J. Syst. Evol. Microbiol.">
        <title>The Global Catalogue of Microorganisms (GCM) 10K type strain sequencing project: providing services to taxonomists for standard genome sequencing and annotation.</title>
        <authorList>
            <consortium name="The Broad Institute Genomics Platform"/>
            <consortium name="The Broad Institute Genome Sequencing Center for Infectious Disease"/>
            <person name="Wu L."/>
            <person name="Ma J."/>
        </authorList>
    </citation>
    <scope>NUCLEOTIDE SEQUENCE [LARGE SCALE GENOMIC DNA]</scope>
    <source>
        <strain evidence="4">CGMCC 4.1721</strain>
    </source>
</reference>
<feature type="region of interest" description="Disordered" evidence="1">
    <location>
        <begin position="1"/>
        <end position="27"/>
    </location>
</feature>
<evidence type="ECO:0000256" key="1">
    <source>
        <dbReference type="SAM" id="MobiDB-lite"/>
    </source>
</evidence>
<keyword evidence="2" id="KW-1133">Transmembrane helix</keyword>
<keyword evidence="2" id="KW-0812">Transmembrane</keyword>
<protein>
    <recommendedName>
        <fullName evidence="5">Serine/threonine protein kinase</fullName>
    </recommendedName>
</protein>
<keyword evidence="4" id="KW-1185">Reference proteome</keyword>
<dbReference type="Proteomes" id="UP001596208">
    <property type="component" value="Unassembled WGS sequence"/>
</dbReference>
<accession>A0ABW0AYR2</accession>
<gene>
    <name evidence="3" type="ORF">ACFPRK_05515</name>
</gene>
<organism evidence="3 4">
    <name type="scientific">Streptomyces mutomycini</name>
    <dbReference type="NCBI Taxonomy" id="284036"/>
    <lineage>
        <taxon>Bacteria</taxon>
        <taxon>Bacillati</taxon>
        <taxon>Actinomycetota</taxon>
        <taxon>Actinomycetes</taxon>
        <taxon>Kitasatosporales</taxon>
        <taxon>Streptomycetaceae</taxon>
        <taxon>Streptomyces</taxon>
    </lineage>
</organism>
<dbReference type="RefSeq" id="WP_065849332.1">
    <property type="nucleotide sequence ID" value="NZ_JBHSKI010000001.1"/>
</dbReference>
<name>A0ABW0AYR2_9ACTN</name>
<evidence type="ECO:0008006" key="5">
    <source>
        <dbReference type="Google" id="ProtNLM"/>
    </source>
</evidence>
<keyword evidence="2" id="KW-0472">Membrane</keyword>
<comment type="caution">
    <text evidence="3">The sequence shown here is derived from an EMBL/GenBank/DDBJ whole genome shotgun (WGS) entry which is preliminary data.</text>
</comment>